<dbReference type="GO" id="GO:0071555">
    <property type="term" value="P:cell wall organization"/>
    <property type="evidence" value="ECO:0007669"/>
    <property type="project" value="UniProtKB-UniRule"/>
</dbReference>
<dbReference type="Pfam" id="PF03734">
    <property type="entry name" value="YkuD"/>
    <property type="match status" value="1"/>
</dbReference>
<evidence type="ECO:0000256" key="1">
    <source>
        <dbReference type="PROSITE-ProRule" id="PRU01373"/>
    </source>
</evidence>
<dbReference type="GO" id="GO:0008360">
    <property type="term" value="P:regulation of cell shape"/>
    <property type="evidence" value="ECO:0007669"/>
    <property type="project" value="UniProtKB-UniRule"/>
</dbReference>
<evidence type="ECO:0000313" key="3">
    <source>
        <dbReference type="EMBL" id="CAI9120801.1"/>
    </source>
</evidence>
<keyword evidence="1" id="KW-0961">Cell wall biogenesis/degradation</keyword>
<dbReference type="PANTHER" id="PTHR38589">
    <property type="entry name" value="BLR0621 PROTEIN"/>
    <property type="match status" value="1"/>
</dbReference>
<comment type="caution">
    <text evidence="3">The sequence shown here is derived from an EMBL/GenBank/DDBJ whole genome shotgun (WGS) entry which is preliminary data.</text>
</comment>
<comment type="pathway">
    <text evidence="1">Cell wall biogenesis; peptidoglycan biosynthesis.</text>
</comment>
<proteinExistence type="predicted"/>
<keyword evidence="1" id="KW-0573">Peptidoglycan synthesis</keyword>
<feature type="domain" description="L,D-TPase catalytic" evidence="2">
    <location>
        <begin position="1"/>
        <end position="169"/>
    </location>
</feature>
<dbReference type="AlphaFoldDB" id="A0AA35URG5"/>
<dbReference type="PROSITE" id="PS52029">
    <property type="entry name" value="LD_TPASE"/>
    <property type="match status" value="1"/>
</dbReference>
<sequence length="169" mass="18686">MSSIAFLRRSSDGRSELIFRQDRIPVAIGPGGVRADKQEGDMATPRALMPLRRIYYRADRVARPETFLPCEPLSPHDGWCDDPSDARYNQAVTLPCGSRHERLWRDDHAYDLIAVLGWNDDPATPGRGSAIFMHLPTPGGSTEGCIALPEALWRSLLKGGLTAIDSRDS</sequence>
<dbReference type="Proteomes" id="UP001176960">
    <property type="component" value="Unassembled WGS sequence"/>
</dbReference>
<feature type="active site" description="Proton donor/acceptor" evidence="1">
    <location>
        <position position="134"/>
    </location>
</feature>
<feature type="active site" description="Nucleophile" evidence="1">
    <location>
        <position position="145"/>
    </location>
</feature>
<protein>
    <submittedName>
        <fullName evidence="3">L,D-transpeptidase family protein</fullName>
    </submittedName>
</protein>
<keyword evidence="1" id="KW-0133">Cell shape</keyword>
<dbReference type="GO" id="GO:0009252">
    <property type="term" value="P:peptidoglycan biosynthetic process"/>
    <property type="evidence" value="ECO:0007669"/>
    <property type="project" value="UniProtKB-KW"/>
</dbReference>
<keyword evidence="4" id="KW-1185">Reference proteome</keyword>
<gene>
    <name evidence="3" type="ORF">LMG32879_001640</name>
</gene>
<dbReference type="GO" id="GO:0016740">
    <property type="term" value="F:transferase activity"/>
    <property type="evidence" value="ECO:0007669"/>
    <property type="project" value="InterPro"/>
</dbReference>
<organism evidence="3 4">
    <name type="scientific">Brytella acorum</name>
    <dbReference type="NCBI Taxonomy" id="2959299"/>
    <lineage>
        <taxon>Bacteria</taxon>
        <taxon>Pseudomonadati</taxon>
        <taxon>Pseudomonadota</taxon>
        <taxon>Alphaproteobacteria</taxon>
        <taxon>Acetobacterales</taxon>
        <taxon>Acetobacteraceae</taxon>
        <taxon>Brytella</taxon>
    </lineage>
</organism>
<evidence type="ECO:0000313" key="4">
    <source>
        <dbReference type="Proteomes" id="UP001176960"/>
    </source>
</evidence>
<name>A0AA35URG5_9PROT</name>
<evidence type="ECO:0000259" key="2">
    <source>
        <dbReference type="PROSITE" id="PS52029"/>
    </source>
</evidence>
<dbReference type="InterPro" id="IPR005490">
    <property type="entry name" value="LD_TPept_cat_dom"/>
</dbReference>
<dbReference type="PANTHER" id="PTHR38589:SF1">
    <property type="entry name" value="BLR0621 PROTEIN"/>
    <property type="match status" value="1"/>
</dbReference>
<dbReference type="RefSeq" id="WP_289841052.1">
    <property type="nucleotide sequence ID" value="NZ_CATKSH010000008.1"/>
</dbReference>
<reference evidence="3" key="1">
    <citation type="submission" date="2023-03" db="EMBL/GenBank/DDBJ databases">
        <authorList>
            <person name="Cleenwerck I."/>
        </authorList>
    </citation>
    <scope>NUCLEOTIDE SEQUENCE</scope>
    <source>
        <strain evidence="3">LMG 32879</strain>
    </source>
</reference>
<dbReference type="EMBL" id="CATKSH010000008">
    <property type="protein sequence ID" value="CAI9120801.1"/>
    <property type="molecule type" value="Genomic_DNA"/>
</dbReference>
<accession>A0AA35URG5</accession>